<organism evidence="1 2">
    <name type="scientific">Methylovulum psychrotolerans</name>
    <dbReference type="NCBI Taxonomy" id="1704499"/>
    <lineage>
        <taxon>Bacteria</taxon>
        <taxon>Pseudomonadati</taxon>
        <taxon>Pseudomonadota</taxon>
        <taxon>Gammaproteobacteria</taxon>
        <taxon>Methylococcales</taxon>
        <taxon>Methylococcaceae</taxon>
        <taxon>Methylovulum</taxon>
    </lineage>
</organism>
<accession>A0A2S5CL72</accession>
<dbReference type="EMBL" id="PGFZ01000006">
    <property type="protein sequence ID" value="POZ51492.1"/>
    <property type="molecule type" value="Genomic_DNA"/>
</dbReference>
<name>A0A2S5CL72_9GAMM</name>
<gene>
    <name evidence="1" type="ORF">AADEFJLK_02944</name>
</gene>
<dbReference type="Proteomes" id="UP000237423">
    <property type="component" value="Unassembled WGS sequence"/>
</dbReference>
<comment type="caution">
    <text evidence="1">The sequence shown here is derived from an EMBL/GenBank/DDBJ whole genome shotgun (WGS) entry which is preliminary data.</text>
</comment>
<evidence type="ECO:0000313" key="1">
    <source>
        <dbReference type="EMBL" id="POZ51492.1"/>
    </source>
</evidence>
<sequence>MPNGGEAALAVVVLAGGGDTARVGVGGEFALGGVAVLEALALGGGDAGDTALAVALEGDAEPGAVDNTVFAVGQGVAERVLDFLQTHAFGEEVHSAVFGGQFEVFGVPFPLLKYTLSQFHKMDIKLIFQSMSVPNRIQYKYHCAKTRSH</sequence>
<reference evidence="1 2" key="1">
    <citation type="submission" date="2017-11" db="EMBL/GenBank/DDBJ databases">
        <title>Draft Genome Sequence of Methylobacter psychrotolerans Sph1T, an Obligate Methanotroph from Low-Temperature Environments.</title>
        <authorList>
            <person name="Oshkin I.Y."/>
            <person name="Miroshnikov K."/>
            <person name="Belova S.E."/>
            <person name="Korzhenkov A."/>
            <person name="Toshchakov S.V."/>
            <person name="Dedysh S.N."/>
        </authorList>
    </citation>
    <scope>NUCLEOTIDE SEQUENCE [LARGE SCALE GENOMIC DNA]</scope>
    <source>
        <strain evidence="1 2">Sph1</strain>
    </source>
</reference>
<dbReference type="AlphaFoldDB" id="A0A2S5CL72"/>
<protein>
    <submittedName>
        <fullName evidence="1">Uncharacterized protein</fullName>
    </submittedName>
</protein>
<proteinExistence type="predicted"/>
<evidence type="ECO:0000313" key="2">
    <source>
        <dbReference type="Proteomes" id="UP000237423"/>
    </source>
</evidence>